<dbReference type="PROSITE" id="PS51257">
    <property type="entry name" value="PROKAR_LIPOPROTEIN"/>
    <property type="match status" value="1"/>
</dbReference>
<feature type="non-terminal residue" evidence="1">
    <location>
        <position position="1"/>
    </location>
</feature>
<comment type="caution">
    <text evidence="1">The sequence shown here is derived from an EMBL/GenBank/DDBJ whole genome shotgun (WGS) entry which is preliminary data.</text>
</comment>
<gene>
    <name evidence="1" type="ORF">SGN30_30175</name>
</gene>
<dbReference type="RefSeq" id="WP_319076830.1">
    <property type="nucleotide sequence ID" value="NZ_JAWWMZ010000019.1"/>
</dbReference>
<accession>A0AAJ2VDL4</accession>
<dbReference type="EMBL" id="JAWWMZ010000019">
    <property type="protein sequence ID" value="MDX4957707.1"/>
    <property type="molecule type" value="Genomic_DNA"/>
</dbReference>
<evidence type="ECO:0000313" key="1">
    <source>
        <dbReference type="EMBL" id="MDX4957707.1"/>
    </source>
</evidence>
<reference evidence="1" key="1">
    <citation type="submission" date="2023-11" db="EMBL/GenBank/DDBJ databases">
        <title>Identification and selenium tolerance of Delftia acidovorans R3-25.</title>
        <authorList>
            <person name="Zhang S."/>
            <person name="Liu Y."/>
            <person name="Guo Y."/>
        </authorList>
    </citation>
    <scope>NUCLEOTIDE SEQUENCE</scope>
    <source>
        <strain evidence="1">R3-25</strain>
    </source>
</reference>
<sequence>MSVFGFKEPSSKELGCSPQTPTLIGCIFLRIEAENFFFTSDSLRSVKSCILAQFLASLQSNFFDLFNTSDLHRFSSAEPCIVARFFMLSTRLF</sequence>
<evidence type="ECO:0000313" key="2">
    <source>
        <dbReference type="Proteomes" id="UP001287445"/>
    </source>
</evidence>
<name>A0AAJ2VDL4_DELAC</name>
<proteinExistence type="predicted"/>
<organism evidence="1 2">
    <name type="scientific">Delftia acidovorans</name>
    <name type="common">Pseudomonas acidovorans</name>
    <name type="synonym">Comamonas acidovorans</name>
    <dbReference type="NCBI Taxonomy" id="80866"/>
    <lineage>
        <taxon>Bacteria</taxon>
        <taxon>Pseudomonadati</taxon>
        <taxon>Pseudomonadota</taxon>
        <taxon>Betaproteobacteria</taxon>
        <taxon>Burkholderiales</taxon>
        <taxon>Comamonadaceae</taxon>
        <taxon>Delftia</taxon>
    </lineage>
</organism>
<protein>
    <submittedName>
        <fullName evidence="1">Uncharacterized protein</fullName>
    </submittedName>
</protein>
<dbReference type="Proteomes" id="UP001287445">
    <property type="component" value="Unassembled WGS sequence"/>
</dbReference>
<dbReference type="AlphaFoldDB" id="A0AAJ2VDL4"/>